<proteinExistence type="predicted"/>
<feature type="domain" description="Reverse transcriptase" evidence="1">
    <location>
        <begin position="75"/>
        <end position="149"/>
    </location>
</feature>
<reference evidence="2" key="1">
    <citation type="submission" date="2020-08" db="EMBL/GenBank/DDBJ databases">
        <title>Multicomponent nature underlies the extraordinary mechanical properties of spider dragline silk.</title>
        <authorList>
            <person name="Kono N."/>
            <person name="Nakamura H."/>
            <person name="Mori M."/>
            <person name="Yoshida Y."/>
            <person name="Ohtoshi R."/>
            <person name="Malay A.D."/>
            <person name="Moran D.A.P."/>
            <person name="Tomita M."/>
            <person name="Numata K."/>
            <person name="Arakawa K."/>
        </authorList>
    </citation>
    <scope>NUCLEOTIDE SEQUENCE</scope>
</reference>
<keyword evidence="2" id="KW-0695">RNA-directed DNA polymerase</keyword>
<dbReference type="InterPro" id="IPR043502">
    <property type="entry name" value="DNA/RNA_pol_sf"/>
</dbReference>
<protein>
    <submittedName>
        <fullName evidence="2">Probable RNA-directed DNA polymerase from transposon BS</fullName>
    </submittedName>
</protein>
<evidence type="ECO:0000259" key="1">
    <source>
        <dbReference type="Pfam" id="PF00078"/>
    </source>
</evidence>
<keyword evidence="2" id="KW-0808">Transferase</keyword>
<dbReference type="PANTHER" id="PTHR19446">
    <property type="entry name" value="REVERSE TRANSCRIPTASES"/>
    <property type="match status" value="1"/>
</dbReference>
<keyword evidence="2" id="KW-0548">Nucleotidyltransferase</keyword>
<dbReference type="SUPFAM" id="SSF56672">
    <property type="entry name" value="DNA/RNA polymerases"/>
    <property type="match status" value="1"/>
</dbReference>
<dbReference type="EMBL" id="BMAU01021432">
    <property type="protein sequence ID" value="GFY35525.1"/>
    <property type="molecule type" value="Genomic_DNA"/>
</dbReference>
<accession>A0A8X6WIK7</accession>
<name>A0A8X6WIK7_TRICX</name>
<dbReference type="Pfam" id="PF00078">
    <property type="entry name" value="RVT_1"/>
    <property type="match status" value="1"/>
</dbReference>
<evidence type="ECO:0000313" key="2">
    <source>
        <dbReference type="EMBL" id="GFY35525.1"/>
    </source>
</evidence>
<dbReference type="Proteomes" id="UP000887159">
    <property type="component" value="Unassembled WGS sequence"/>
</dbReference>
<keyword evidence="3" id="KW-1185">Reference proteome</keyword>
<comment type="caution">
    <text evidence="2">The sequence shown here is derived from an EMBL/GenBank/DDBJ whole genome shotgun (WGS) entry which is preliminary data.</text>
</comment>
<dbReference type="InterPro" id="IPR000477">
    <property type="entry name" value="RT_dom"/>
</dbReference>
<sequence>MEEFQIAELNNVIKTLDPTTSPGPDGIFGLMIVGLSKTAKLFLLNLFNHPWTLGKLPLEWKRAIVVTILKPRKEADNPENFRPIYLNCIPCKIMERIILDRLNFHLAENNLSPRVQYGFRKGHSTMDQILYFCQLIRDAQNNKPQHCCIT</sequence>
<gene>
    <name evidence="2" type="primary">RTase</name>
    <name evidence="2" type="ORF">TNCV_196281</name>
</gene>
<organism evidence="2 3">
    <name type="scientific">Trichonephila clavipes</name>
    <name type="common">Golden silk orbweaver</name>
    <name type="synonym">Nephila clavipes</name>
    <dbReference type="NCBI Taxonomy" id="2585209"/>
    <lineage>
        <taxon>Eukaryota</taxon>
        <taxon>Metazoa</taxon>
        <taxon>Ecdysozoa</taxon>
        <taxon>Arthropoda</taxon>
        <taxon>Chelicerata</taxon>
        <taxon>Arachnida</taxon>
        <taxon>Araneae</taxon>
        <taxon>Araneomorphae</taxon>
        <taxon>Entelegynae</taxon>
        <taxon>Araneoidea</taxon>
        <taxon>Nephilidae</taxon>
        <taxon>Trichonephila</taxon>
    </lineage>
</organism>
<dbReference type="GO" id="GO:0003964">
    <property type="term" value="F:RNA-directed DNA polymerase activity"/>
    <property type="evidence" value="ECO:0007669"/>
    <property type="project" value="UniProtKB-KW"/>
</dbReference>
<evidence type="ECO:0000313" key="3">
    <source>
        <dbReference type="Proteomes" id="UP000887159"/>
    </source>
</evidence>
<dbReference type="AlphaFoldDB" id="A0A8X6WIK7"/>